<dbReference type="SMART" id="SM00248">
    <property type="entry name" value="ANK"/>
    <property type="match status" value="6"/>
</dbReference>
<dbReference type="Proteomes" id="UP000000268">
    <property type="component" value="Chromosome"/>
</dbReference>
<dbReference type="eggNOG" id="COG0666">
    <property type="taxonomic scope" value="Bacteria"/>
</dbReference>
<name>B0C6U9_ACAM1</name>
<dbReference type="RefSeq" id="WP_012163104.1">
    <property type="nucleotide sequence ID" value="NC_009925.1"/>
</dbReference>
<dbReference type="Pfam" id="PF00023">
    <property type="entry name" value="Ank"/>
    <property type="match status" value="1"/>
</dbReference>
<dbReference type="OrthoDB" id="5657095at2"/>
<protein>
    <submittedName>
        <fullName evidence="4">Ankyrin repeat-containing protein</fullName>
    </submittedName>
</protein>
<evidence type="ECO:0000256" key="1">
    <source>
        <dbReference type="ARBA" id="ARBA00022737"/>
    </source>
</evidence>
<proteinExistence type="predicted"/>
<feature type="repeat" description="ANK" evidence="3">
    <location>
        <begin position="203"/>
        <end position="235"/>
    </location>
</feature>
<evidence type="ECO:0000256" key="2">
    <source>
        <dbReference type="ARBA" id="ARBA00023043"/>
    </source>
</evidence>
<sequence>MAIWAAAIAGHRDVLQILKSAMPEMFGQALVDICERGSLSALHTLLAVIDVHQYYIYGPLQAASQEGRLDVVQILIQSGIDVNRPSITKEIPLVVAASQGYVEVVKTLVEAGALVDSWTSDEDSPLFGAAYCGHLEVYNYLFPLVSEETQRYAEYTLHKALKRKAREQHTDVEAFIKGAMLGQMDVIQWGIRRGIDINAIGANNQTALMYAASSSLQPMVQILLEAGADPNIQSDDDGPDEGTTALMKVASHYACHFAENVQEIIKLLVAAGADPNLQDKAGRTALIHSVTWGYSKPAIEALKTLISVGADLNIHDNAGKTDLIYAQDRCQEQAGFSVVVELLERSSLSE</sequence>
<evidence type="ECO:0000256" key="3">
    <source>
        <dbReference type="PROSITE-ProRule" id="PRU00023"/>
    </source>
</evidence>
<dbReference type="Gene3D" id="1.25.40.20">
    <property type="entry name" value="Ankyrin repeat-containing domain"/>
    <property type="match status" value="2"/>
</dbReference>
<reference evidence="4 5" key="1">
    <citation type="journal article" date="2008" name="Proc. Natl. Acad. Sci. U.S.A.">
        <title>Niche adaptation and genome expansion in the chlorophyll d-producing cyanobacterium Acaryochloris marina.</title>
        <authorList>
            <person name="Swingley W.D."/>
            <person name="Chen M."/>
            <person name="Cheung P.C."/>
            <person name="Conrad A.L."/>
            <person name="Dejesa L.C."/>
            <person name="Hao J."/>
            <person name="Honchak B.M."/>
            <person name="Karbach L.E."/>
            <person name="Kurdoglu A."/>
            <person name="Lahiri S."/>
            <person name="Mastrian S.D."/>
            <person name="Miyashita H."/>
            <person name="Page L."/>
            <person name="Ramakrishna P."/>
            <person name="Satoh S."/>
            <person name="Sattley W.M."/>
            <person name="Shimada Y."/>
            <person name="Taylor H.L."/>
            <person name="Tomo T."/>
            <person name="Tsuchiya T."/>
            <person name="Wang Z.T."/>
            <person name="Raymond J."/>
            <person name="Mimuro M."/>
            <person name="Blankenship R.E."/>
            <person name="Touchman J.W."/>
        </authorList>
    </citation>
    <scope>NUCLEOTIDE SEQUENCE [LARGE SCALE GENOMIC DNA]</scope>
    <source>
        <strain evidence="5">MBIC 11017</strain>
    </source>
</reference>
<feature type="repeat" description="ANK" evidence="3">
    <location>
        <begin position="88"/>
        <end position="120"/>
    </location>
</feature>
<dbReference type="Pfam" id="PF12796">
    <property type="entry name" value="Ank_2"/>
    <property type="match status" value="3"/>
</dbReference>
<dbReference type="PANTHER" id="PTHR24126:SF14">
    <property type="entry name" value="ANK_REP_REGION DOMAIN-CONTAINING PROTEIN"/>
    <property type="match status" value="1"/>
</dbReference>
<dbReference type="PANTHER" id="PTHR24126">
    <property type="entry name" value="ANKYRIN REPEAT, PH AND SEC7 DOMAIN CONTAINING PROTEIN SECG-RELATED"/>
    <property type="match status" value="1"/>
</dbReference>
<dbReference type="PROSITE" id="PS50088">
    <property type="entry name" value="ANK_REPEAT"/>
    <property type="match status" value="4"/>
</dbReference>
<dbReference type="HOGENOM" id="CLU_791363_0_0_3"/>
<gene>
    <name evidence="4" type="ordered locus">AM1_2646</name>
</gene>
<dbReference type="EMBL" id="CP000828">
    <property type="protein sequence ID" value="ABW27653.1"/>
    <property type="molecule type" value="Genomic_DNA"/>
</dbReference>
<keyword evidence="2 3" id="KW-0040">ANK repeat</keyword>
<keyword evidence="5" id="KW-1185">Reference proteome</keyword>
<keyword evidence="1" id="KW-0677">Repeat</keyword>
<organism evidence="4 5">
    <name type="scientific">Acaryochloris marina (strain MBIC 11017)</name>
    <dbReference type="NCBI Taxonomy" id="329726"/>
    <lineage>
        <taxon>Bacteria</taxon>
        <taxon>Bacillati</taxon>
        <taxon>Cyanobacteriota</taxon>
        <taxon>Cyanophyceae</taxon>
        <taxon>Acaryochloridales</taxon>
        <taxon>Acaryochloridaceae</taxon>
        <taxon>Acaryochloris</taxon>
    </lineage>
</organism>
<dbReference type="InterPro" id="IPR036770">
    <property type="entry name" value="Ankyrin_rpt-contain_sf"/>
</dbReference>
<dbReference type="PROSITE" id="PS50297">
    <property type="entry name" value="ANK_REP_REGION"/>
    <property type="match status" value="3"/>
</dbReference>
<dbReference type="AlphaFoldDB" id="B0C6U9"/>
<dbReference type="InterPro" id="IPR002110">
    <property type="entry name" value="Ankyrin_rpt"/>
</dbReference>
<accession>B0C6U9</accession>
<dbReference type="STRING" id="329726.AM1_2646"/>
<evidence type="ECO:0000313" key="5">
    <source>
        <dbReference type="Proteomes" id="UP000000268"/>
    </source>
</evidence>
<dbReference type="KEGG" id="amr:AM1_2646"/>
<dbReference type="SUPFAM" id="SSF48403">
    <property type="entry name" value="Ankyrin repeat"/>
    <property type="match status" value="1"/>
</dbReference>
<feature type="repeat" description="ANK" evidence="3">
    <location>
        <begin position="59"/>
        <end position="87"/>
    </location>
</feature>
<feature type="repeat" description="ANK" evidence="3">
    <location>
        <begin position="281"/>
        <end position="317"/>
    </location>
</feature>
<evidence type="ECO:0000313" key="4">
    <source>
        <dbReference type="EMBL" id="ABW27653.1"/>
    </source>
</evidence>